<organism evidence="13 14">
    <name type="scientific">Heliornis fulica</name>
    <name type="common">sungrebe</name>
    <dbReference type="NCBI Taxonomy" id="54369"/>
    <lineage>
        <taxon>Eukaryota</taxon>
        <taxon>Metazoa</taxon>
        <taxon>Chordata</taxon>
        <taxon>Craniata</taxon>
        <taxon>Vertebrata</taxon>
        <taxon>Euteleostomi</taxon>
        <taxon>Archelosauria</taxon>
        <taxon>Archosauria</taxon>
        <taxon>Dinosauria</taxon>
        <taxon>Saurischia</taxon>
        <taxon>Theropoda</taxon>
        <taxon>Coelurosauria</taxon>
        <taxon>Aves</taxon>
        <taxon>Neognathae</taxon>
        <taxon>Neoaves</taxon>
        <taxon>Gruiformes</taxon>
        <taxon>Heliornithidae</taxon>
        <taxon>Heliornis</taxon>
    </lineage>
</organism>
<proteinExistence type="predicted"/>
<keyword evidence="3" id="KW-0597">Phosphoprotein</keyword>
<evidence type="ECO:0000256" key="11">
    <source>
        <dbReference type="ARBA" id="ARBA00032499"/>
    </source>
</evidence>
<evidence type="ECO:0000256" key="8">
    <source>
        <dbReference type="ARBA" id="ARBA00025110"/>
    </source>
</evidence>
<feature type="compositionally biased region" description="Low complexity" evidence="12">
    <location>
        <begin position="26"/>
        <end position="37"/>
    </location>
</feature>
<feature type="non-terminal residue" evidence="13">
    <location>
        <position position="1"/>
    </location>
</feature>
<name>A0A7L2AVS7_9GRUI</name>
<protein>
    <recommendedName>
        <fullName evidence="2">TATA box-binding protein-associated factor RNA polymerase I subunit D</fullName>
    </recommendedName>
    <alternativeName>
        <fullName evidence="11">TATA box-binding protein-associated factor 1D</fullName>
    </alternativeName>
    <alternativeName>
        <fullName evidence="10">Transcription initiation factor SL1/TIF-IB subunit D</fullName>
    </alternativeName>
</protein>
<feature type="region of interest" description="Disordered" evidence="12">
    <location>
        <begin position="72"/>
        <end position="105"/>
    </location>
</feature>
<accession>A0A7L2AVS7</accession>
<dbReference type="PANTHER" id="PTHR14562">
    <property type="entry name" value="TATA BOX-BINDING PROTEIN ASSOCIATED FACTOR RNA POLYMERASE I SUBUNIT D"/>
    <property type="match status" value="1"/>
</dbReference>
<dbReference type="InterPro" id="IPR027976">
    <property type="entry name" value="TAF1D"/>
</dbReference>
<evidence type="ECO:0000256" key="5">
    <source>
        <dbReference type="ARBA" id="ARBA00023125"/>
    </source>
</evidence>
<comment type="caution">
    <text evidence="13">The sequence shown here is derived from an EMBL/GenBank/DDBJ whole genome shotgun (WGS) entry which is preliminary data.</text>
</comment>
<keyword evidence="4" id="KW-0805">Transcription regulation</keyword>
<evidence type="ECO:0000256" key="6">
    <source>
        <dbReference type="ARBA" id="ARBA00023163"/>
    </source>
</evidence>
<keyword evidence="7" id="KW-0539">Nucleus</keyword>
<feature type="non-terminal residue" evidence="13">
    <location>
        <position position="200"/>
    </location>
</feature>
<dbReference type="GO" id="GO:0003677">
    <property type="term" value="F:DNA binding"/>
    <property type="evidence" value="ECO:0007669"/>
    <property type="project" value="UniProtKB-KW"/>
</dbReference>
<evidence type="ECO:0000313" key="14">
    <source>
        <dbReference type="Proteomes" id="UP000590868"/>
    </source>
</evidence>
<dbReference type="OrthoDB" id="9950926at2759"/>
<feature type="compositionally biased region" description="Polar residues" evidence="12">
    <location>
        <begin position="1"/>
        <end position="21"/>
    </location>
</feature>
<evidence type="ECO:0000256" key="4">
    <source>
        <dbReference type="ARBA" id="ARBA00023015"/>
    </source>
</evidence>
<dbReference type="GO" id="GO:0005654">
    <property type="term" value="C:nucleoplasm"/>
    <property type="evidence" value="ECO:0007669"/>
    <property type="project" value="TreeGrafter"/>
</dbReference>
<feature type="compositionally biased region" description="Basic and acidic residues" evidence="12">
    <location>
        <begin position="77"/>
        <end position="87"/>
    </location>
</feature>
<keyword evidence="6" id="KW-0804">Transcription</keyword>
<dbReference type="GO" id="GO:0006355">
    <property type="term" value="P:regulation of DNA-templated transcription"/>
    <property type="evidence" value="ECO:0007669"/>
    <property type="project" value="InterPro"/>
</dbReference>
<evidence type="ECO:0000256" key="12">
    <source>
        <dbReference type="SAM" id="MobiDB-lite"/>
    </source>
</evidence>
<evidence type="ECO:0000256" key="3">
    <source>
        <dbReference type="ARBA" id="ARBA00022553"/>
    </source>
</evidence>
<evidence type="ECO:0000256" key="10">
    <source>
        <dbReference type="ARBA" id="ARBA00030353"/>
    </source>
</evidence>
<evidence type="ECO:0000256" key="7">
    <source>
        <dbReference type="ARBA" id="ARBA00023242"/>
    </source>
</evidence>
<evidence type="ECO:0000256" key="2">
    <source>
        <dbReference type="ARBA" id="ARBA00018992"/>
    </source>
</evidence>
<evidence type="ECO:0000256" key="1">
    <source>
        <dbReference type="ARBA" id="ARBA00004123"/>
    </source>
</evidence>
<evidence type="ECO:0000256" key="9">
    <source>
        <dbReference type="ARBA" id="ARBA00025940"/>
    </source>
</evidence>
<dbReference type="GO" id="GO:0005668">
    <property type="term" value="C:RNA polymerase transcription factor SL1 complex"/>
    <property type="evidence" value="ECO:0007669"/>
    <property type="project" value="InterPro"/>
</dbReference>
<dbReference type="Pfam" id="PF15333">
    <property type="entry name" value="TAF1D"/>
    <property type="match status" value="1"/>
</dbReference>
<dbReference type="PANTHER" id="PTHR14562:SF3">
    <property type="entry name" value="TATA BOX-BINDING PROTEIN-ASSOCIATED FACTOR RNA POLYMERASE I SUBUNIT D"/>
    <property type="match status" value="1"/>
</dbReference>
<gene>
    <name evidence="13" type="primary">Taf1d</name>
    <name evidence="13" type="ORF">HELFUL_R04515</name>
</gene>
<dbReference type="AlphaFoldDB" id="A0A7L2AVS7"/>
<comment type="subunit">
    <text evidence="9">Component of the transcription factor SL1/TIF-IB complex, composed of TBP and at least TAF1A, TAF1B, TAF1C and TAF1D. Interacts with UBTF.</text>
</comment>
<feature type="region of interest" description="Disordered" evidence="12">
    <location>
        <begin position="1"/>
        <end position="51"/>
    </location>
</feature>
<comment type="function">
    <text evidence="8">Component of the transcription factor SL1/TIF-IB complex, which is involved in the assembly of the PIC (preinitiation complex) during RNA polymerase I-dependent transcription. The rate of PIC formation probably is primarily dependent on the rate of association of SL1/TIF-IB with the rDNA promoter. SL1/TIF-IB is involved in stabilization of nucleolar transcription factor 1/UBTF on rDNA. Formation of SL1/TIF-IB excludes the association of TBP with TFIID subunits.</text>
</comment>
<reference evidence="13 14" key="1">
    <citation type="submission" date="2019-09" db="EMBL/GenBank/DDBJ databases">
        <title>Bird 10,000 Genomes (B10K) Project - Family phase.</title>
        <authorList>
            <person name="Zhang G."/>
        </authorList>
    </citation>
    <scope>NUCLEOTIDE SEQUENCE [LARGE SCALE GENOMIC DNA]</scope>
    <source>
        <strain evidence="13">B10K-DU-001-55</strain>
        <tissue evidence="13">Muscle</tissue>
    </source>
</reference>
<dbReference type="EMBL" id="VXBZ01006682">
    <property type="protein sequence ID" value="NXP50059.1"/>
    <property type="molecule type" value="Genomic_DNA"/>
</dbReference>
<keyword evidence="14" id="KW-1185">Reference proteome</keyword>
<sequence>EGSIALSEQQKRSQPPRQQADSVAGVPDSESSDSSLSPPSPVKPSETCKNQKSKYNLRAIFDYHFRKKKLQAAARQKYKESPEEPKRRLGRGVRRQCPAVRQTTASLEEQKRRLRDKGFQFPFVEKYYGKKDIPLKMVLGYERAAAKGYFQYIERLKYEEHLKKALKALEASEDLERECLAVRKHKYLDDEGPISPVQET</sequence>
<evidence type="ECO:0000313" key="13">
    <source>
        <dbReference type="EMBL" id="NXP50059.1"/>
    </source>
</evidence>
<comment type="subcellular location">
    <subcellularLocation>
        <location evidence="1">Nucleus</location>
    </subcellularLocation>
</comment>
<keyword evidence="5" id="KW-0238">DNA-binding</keyword>
<dbReference type="Proteomes" id="UP000590868">
    <property type="component" value="Unassembled WGS sequence"/>
</dbReference>